<feature type="compositionally biased region" description="Basic and acidic residues" evidence="1">
    <location>
        <begin position="172"/>
        <end position="182"/>
    </location>
</feature>
<evidence type="ECO:0000313" key="2">
    <source>
        <dbReference type="EMBL" id="CAK0794528.1"/>
    </source>
</evidence>
<keyword evidence="3" id="KW-1185">Reference proteome</keyword>
<proteinExistence type="predicted"/>
<feature type="region of interest" description="Disordered" evidence="1">
    <location>
        <begin position="39"/>
        <end position="193"/>
    </location>
</feature>
<feature type="compositionally biased region" description="Basic residues" evidence="1">
    <location>
        <begin position="156"/>
        <end position="171"/>
    </location>
</feature>
<name>A0ABN9PN82_9DINO</name>
<sequence length="193" mass="20367">MTAGSEDESAEDSLRSGSNLTLGSLHTLTGVGHWVVQQIRGQLDAGGGEGGAPPPKRQRASEPAPTPQSFQWWYLDDKGKGVQERNAAQSSGPLGGEQFRVSSGHPARQRAHGEGVAAGGEGAAPRARARRARRALTARAGLTAGGPLGALGQTPRQHRKRRLPSGRRSERRHSDSCGRESPIRSLFGLPCSD</sequence>
<gene>
    <name evidence="2" type="ORF">PCOR1329_LOCUS4489</name>
</gene>
<dbReference type="EMBL" id="CAUYUJ010001159">
    <property type="protein sequence ID" value="CAK0794528.1"/>
    <property type="molecule type" value="Genomic_DNA"/>
</dbReference>
<accession>A0ABN9PN82</accession>
<reference evidence="2" key="1">
    <citation type="submission" date="2023-10" db="EMBL/GenBank/DDBJ databases">
        <authorList>
            <person name="Chen Y."/>
            <person name="Shah S."/>
            <person name="Dougan E. K."/>
            <person name="Thang M."/>
            <person name="Chan C."/>
        </authorList>
    </citation>
    <scope>NUCLEOTIDE SEQUENCE [LARGE SCALE GENOMIC DNA]</scope>
</reference>
<evidence type="ECO:0000256" key="1">
    <source>
        <dbReference type="SAM" id="MobiDB-lite"/>
    </source>
</evidence>
<comment type="caution">
    <text evidence="2">The sequence shown here is derived from an EMBL/GenBank/DDBJ whole genome shotgun (WGS) entry which is preliminary data.</text>
</comment>
<feature type="compositionally biased region" description="Basic residues" evidence="1">
    <location>
        <begin position="127"/>
        <end position="136"/>
    </location>
</feature>
<feature type="compositionally biased region" description="Acidic residues" evidence="1">
    <location>
        <begin position="1"/>
        <end position="11"/>
    </location>
</feature>
<dbReference type="Proteomes" id="UP001189429">
    <property type="component" value="Unassembled WGS sequence"/>
</dbReference>
<evidence type="ECO:0000313" key="3">
    <source>
        <dbReference type="Proteomes" id="UP001189429"/>
    </source>
</evidence>
<feature type="region of interest" description="Disordered" evidence="1">
    <location>
        <begin position="1"/>
        <end position="23"/>
    </location>
</feature>
<protein>
    <submittedName>
        <fullName evidence="2">Uncharacterized protein</fullName>
    </submittedName>
</protein>
<organism evidence="2 3">
    <name type="scientific">Prorocentrum cordatum</name>
    <dbReference type="NCBI Taxonomy" id="2364126"/>
    <lineage>
        <taxon>Eukaryota</taxon>
        <taxon>Sar</taxon>
        <taxon>Alveolata</taxon>
        <taxon>Dinophyceae</taxon>
        <taxon>Prorocentrales</taxon>
        <taxon>Prorocentraceae</taxon>
        <taxon>Prorocentrum</taxon>
    </lineage>
</organism>